<feature type="compositionally biased region" description="Low complexity" evidence="1">
    <location>
        <begin position="344"/>
        <end position="358"/>
    </location>
</feature>
<proteinExistence type="predicted"/>
<sequence>MFRRRRRGSSHHQQPLSSSSALSAQSAASHAFLKSNPSSSSLSAAAAATALRTLTPPPTNVENVQTKRTLQRQSSFSQYSRSSSLRPASRNDLRRSNSSSSMSTRTFREQSPRRPVSSSGSLDNMPPIPSIPKEYAPARSTPVRRSVSVGPSTRSSPPVKCPSGRGASMDRENMRCGSPRLTPVPEIQRAGSRNSINFSYPMSSRPTSPSIPPDALDIPDTSIGASLADKLSTLATSQPQSSLSQTANTSARQRTRNPSPGSPGKAAPPVTTAVAAAQAAIVPRSDEGASPQTPSAPREPDVQLPAPFQIAGQPDPRQPVSRPAFLNRPSTVPEDPKGEERAEAGAPAKSKAAPPSGSVKPENPSRVKPSPTPESAREPHAHLSSVVSSSESMGSTEPGHGVPPSLMRKPSSSPGSSARFSTQLSVSGFPGRSLHKPPPRSVSPAKSAMKSPRSSLSPDGRTAGVLRPGPPLSEISDGTSYGSDDGSKPGFRKRHPKVSFDDEAEIVGVAASPPTSPEDAVPDAPLPGCSKAKSKSGWFGLGKRRAHAWDIVGSDEFDAVLKPRPTLPSFGSIRGAREGEQGEPSWHEPSDNESTTSSEPNLGAPTWSASNDHVLGAIISNAEPKDTTAGHTNDDSEAASLPTSTSVRDTPSNHSTTDPSNGRTIDPARPQGTSDAHGKATDGPAADPTSPVPGIAVQPATPEFENKRSNLEWYTVPGGFPRSSVESKGSTSRRSKKTSSQTAGNSTAVTPESDGGDDESGGSIYSDAEEDLEGDGFGSINAIVDGKTEDKQIASSSHNGGADRSSNNTPDIPKTCQIARVEIPVQPMCSPPPPRSPASPREPLPLSSRSPVSTPPSDITTASKIDGVPHSSATNRTRRSMSGDGYKPPVTRDGVERVGKGILFPRTEDGAPQPRVRAGQEQAKKRPVSWGGALLEEQAVSGKEQQAHGTLPSQPQRRLSNGSDSSSSFVRTYRPTRASPQHTLRRTMRGGSPPPSGRAASPVQQKFPPAEVRPRSAGSSTGALRPTLRASEPRREKPSFFSTGKMQRSTAQTWKSRFEDSSDEDEQGIGNLRPVRGIPRRAGKYDGDSTELEDSSDNERHLPAARTVVRQPDQPGSPRNSPALGTVANSRGMTEREAEEFLRRAHGERKPSLFHRIGIRRPKPPTNRPGPAKLGKPDPKPKRVHEEQPLPLDPNQGSFVTTITANNSVSPATPRVLKRGTHKSSGSETWPLRTNPQEPGNGSNNMSGRPQTADAAAQNGNADVVDKAAPVFKENEIPVVKSDRLIVSDVGFTPGRKKRFPKIRKAFGLSS</sequence>
<evidence type="ECO:0000256" key="1">
    <source>
        <dbReference type="SAM" id="MobiDB-lite"/>
    </source>
</evidence>
<comment type="caution">
    <text evidence="3">The sequence shown here is derived from an EMBL/GenBank/DDBJ whole genome shotgun (WGS) entry which is preliminary data.</text>
</comment>
<feature type="compositionally biased region" description="Low complexity" evidence="1">
    <location>
        <begin position="96"/>
        <end position="105"/>
    </location>
</feature>
<accession>A0A4S3J815</accession>
<feature type="compositionally biased region" description="Low complexity" evidence="1">
    <location>
        <begin position="71"/>
        <end position="88"/>
    </location>
</feature>
<feature type="compositionally biased region" description="Low complexity" evidence="1">
    <location>
        <begin position="844"/>
        <end position="857"/>
    </location>
</feature>
<keyword evidence="4" id="KW-1185">Reference proteome</keyword>
<protein>
    <submittedName>
        <fullName evidence="3">Uncharacterized protein</fullName>
    </submittedName>
</protein>
<name>A0A4S3J815_9EURO</name>
<evidence type="ECO:0000313" key="4">
    <source>
        <dbReference type="Proteomes" id="UP000308092"/>
    </source>
</evidence>
<feature type="compositionally biased region" description="Polar residues" evidence="1">
    <location>
        <begin position="641"/>
        <end position="663"/>
    </location>
</feature>
<evidence type="ECO:0000313" key="5">
    <source>
        <dbReference type="Proteomes" id="UP000324241"/>
    </source>
</evidence>
<evidence type="ECO:0000313" key="3">
    <source>
        <dbReference type="EMBL" id="THC91159.1"/>
    </source>
</evidence>
<dbReference type="GeneID" id="54328497"/>
<feature type="region of interest" description="Disordered" evidence="1">
    <location>
        <begin position="557"/>
        <end position="1262"/>
    </location>
</feature>
<feature type="compositionally biased region" description="Basic and acidic residues" evidence="1">
    <location>
        <begin position="334"/>
        <end position="343"/>
    </location>
</feature>
<feature type="compositionally biased region" description="Polar residues" evidence="1">
    <location>
        <begin position="1040"/>
        <end position="1055"/>
    </location>
</feature>
<feature type="compositionally biased region" description="Basic and acidic residues" evidence="1">
    <location>
        <begin position="575"/>
        <end position="590"/>
    </location>
</feature>
<reference evidence="2 5" key="2">
    <citation type="submission" date="2019-08" db="EMBL/GenBank/DDBJ databases">
        <title>The genome sequence of a newly discovered highly antifungal drug resistant Aspergillus species, Aspergillus tanneri NIH 1004.</title>
        <authorList>
            <person name="Mounaud S."/>
            <person name="Singh I."/>
            <person name="Joardar V."/>
            <person name="Pakala S."/>
            <person name="Pakala S."/>
            <person name="Venepally P."/>
            <person name="Chung J.K."/>
            <person name="Losada L."/>
            <person name="Nierman W.C."/>
        </authorList>
    </citation>
    <scope>NUCLEOTIDE SEQUENCE [LARGE SCALE GENOMIC DNA]</scope>
    <source>
        <strain evidence="2 5">NIH1004</strain>
    </source>
</reference>
<feature type="compositionally biased region" description="Polar residues" evidence="1">
    <location>
        <begin position="191"/>
        <end position="208"/>
    </location>
</feature>
<feature type="compositionally biased region" description="Polar residues" evidence="1">
    <location>
        <begin position="943"/>
        <end position="959"/>
    </location>
</feature>
<feature type="compositionally biased region" description="Polar residues" evidence="1">
    <location>
        <begin position="1195"/>
        <end position="1211"/>
    </location>
</feature>
<feature type="compositionally biased region" description="Polar residues" evidence="1">
    <location>
        <begin position="741"/>
        <end position="750"/>
    </location>
</feature>
<dbReference type="Proteomes" id="UP000324241">
    <property type="component" value="Unassembled WGS sequence"/>
</dbReference>
<feature type="compositionally biased region" description="Basic and acidic residues" evidence="1">
    <location>
        <begin position="1175"/>
        <end position="1188"/>
    </location>
</feature>
<feature type="compositionally biased region" description="Basic residues" evidence="1">
    <location>
        <begin position="1"/>
        <end position="10"/>
    </location>
</feature>
<dbReference type="RefSeq" id="XP_033426473.1">
    <property type="nucleotide sequence ID" value="XM_033570441.1"/>
</dbReference>
<dbReference type="VEuPathDB" id="FungiDB:EYZ11_009372"/>
<dbReference type="OrthoDB" id="5423926at2759"/>
<dbReference type="EMBL" id="QUQM01000004">
    <property type="protein sequence ID" value="KAA8647112.1"/>
    <property type="molecule type" value="Genomic_DNA"/>
</dbReference>
<feature type="compositionally biased region" description="Polar residues" evidence="1">
    <location>
        <begin position="1223"/>
        <end position="1250"/>
    </location>
</feature>
<reference evidence="3 4" key="1">
    <citation type="submission" date="2019-03" db="EMBL/GenBank/DDBJ databases">
        <title>The genome sequence of a newly discovered highly antifungal drug resistant Aspergillus species, Aspergillus tanneri NIH 1004.</title>
        <authorList>
            <person name="Mounaud S."/>
            <person name="Singh I."/>
            <person name="Joardar V."/>
            <person name="Pakala S."/>
            <person name="Pakala S."/>
            <person name="Venepally P."/>
            <person name="Hoover J."/>
            <person name="Nierman W."/>
            <person name="Chung J."/>
            <person name="Losada L."/>
        </authorList>
    </citation>
    <scope>NUCLEOTIDE SEQUENCE [LARGE SCALE GENOMIC DNA]</scope>
    <source>
        <strain evidence="3 4">NIH1004</strain>
    </source>
</reference>
<dbReference type="Proteomes" id="UP000308092">
    <property type="component" value="Unassembled WGS sequence"/>
</dbReference>
<feature type="compositionally biased region" description="Polar residues" evidence="1">
    <location>
        <begin position="233"/>
        <end position="252"/>
    </location>
</feature>
<feature type="compositionally biased region" description="Basic and acidic residues" evidence="1">
    <location>
        <begin position="1133"/>
        <end position="1151"/>
    </location>
</feature>
<gene>
    <name evidence="2" type="ORF">ATNIH1004_005795</name>
    <name evidence="3" type="ORF">EYZ11_009372</name>
</gene>
<organism evidence="3 4">
    <name type="scientific">Aspergillus tanneri</name>
    <dbReference type="NCBI Taxonomy" id="1220188"/>
    <lineage>
        <taxon>Eukaryota</taxon>
        <taxon>Fungi</taxon>
        <taxon>Dikarya</taxon>
        <taxon>Ascomycota</taxon>
        <taxon>Pezizomycotina</taxon>
        <taxon>Eurotiomycetes</taxon>
        <taxon>Eurotiomycetidae</taxon>
        <taxon>Eurotiales</taxon>
        <taxon>Aspergillaceae</taxon>
        <taxon>Aspergillus</taxon>
        <taxon>Aspergillus subgen. Circumdati</taxon>
    </lineage>
</organism>
<feature type="compositionally biased region" description="Low complexity" evidence="1">
    <location>
        <begin position="258"/>
        <end position="280"/>
    </location>
</feature>
<feature type="compositionally biased region" description="Pro residues" evidence="1">
    <location>
        <begin position="829"/>
        <end position="843"/>
    </location>
</feature>
<feature type="region of interest" description="Disordered" evidence="1">
    <location>
        <begin position="1"/>
        <end position="537"/>
    </location>
</feature>
<feature type="compositionally biased region" description="Polar residues" evidence="1">
    <location>
        <begin position="793"/>
        <end position="810"/>
    </location>
</feature>
<feature type="compositionally biased region" description="Low complexity" evidence="1">
    <location>
        <begin position="11"/>
        <end position="54"/>
    </location>
</feature>
<evidence type="ECO:0000313" key="2">
    <source>
        <dbReference type="EMBL" id="KAA8647112.1"/>
    </source>
</evidence>
<feature type="compositionally biased region" description="Basic and acidic residues" evidence="1">
    <location>
        <begin position="623"/>
        <end position="634"/>
    </location>
</feature>
<dbReference type="EMBL" id="SOSA01000441">
    <property type="protein sequence ID" value="THC91159.1"/>
    <property type="molecule type" value="Genomic_DNA"/>
</dbReference>